<keyword evidence="1" id="KW-1133">Transmembrane helix</keyword>
<proteinExistence type="predicted"/>
<name>A0A428KUP1_9BACT</name>
<evidence type="ECO:0008006" key="4">
    <source>
        <dbReference type="Google" id="ProtNLM"/>
    </source>
</evidence>
<sequence>MKLPRELRHPLFWVGTALYLLTITQKKGGPHMLLSWWPRVLNGQLTDLLTLPLELTLMLWLLRRYYFRQPQFVLPTSWIFSAWLFTSVWFEWLWPRYGRGATADWLDVVAYAVGGLIFWRWMNKPAVV</sequence>
<dbReference type="EMBL" id="RWIT01000002">
    <property type="protein sequence ID" value="RSK50240.1"/>
    <property type="molecule type" value="Genomic_DNA"/>
</dbReference>
<evidence type="ECO:0000256" key="1">
    <source>
        <dbReference type="SAM" id="Phobius"/>
    </source>
</evidence>
<protein>
    <recommendedName>
        <fullName evidence="4">VanZ family protein</fullName>
    </recommendedName>
</protein>
<evidence type="ECO:0000313" key="3">
    <source>
        <dbReference type="Proteomes" id="UP000273500"/>
    </source>
</evidence>
<dbReference type="OrthoDB" id="1447802at2"/>
<dbReference type="RefSeq" id="WP_125418935.1">
    <property type="nucleotide sequence ID" value="NZ_RWIT01000002.1"/>
</dbReference>
<dbReference type="AlphaFoldDB" id="A0A428KUP1"/>
<keyword evidence="3" id="KW-1185">Reference proteome</keyword>
<keyword evidence="1" id="KW-0472">Membrane</keyword>
<evidence type="ECO:0000313" key="2">
    <source>
        <dbReference type="EMBL" id="RSK50240.1"/>
    </source>
</evidence>
<gene>
    <name evidence="2" type="ORF">EI291_06195</name>
</gene>
<dbReference type="Proteomes" id="UP000273500">
    <property type="component" value="Unassembled WGS sequence"/>
</dbReference>
<feature type="transmembrane region" description="Helical" evidence="1">
    <location>
        <begin position="72"/>
        <end position="93"/>
    </location>
</feature>
<feature type="transmembrane region" description="Helical" evidence="1">
    <location>
        <begin position="105"/>
        <end position="122"/>
    </location>
</feature>
<organism evidence="2 3">
    <name type="scientific">Hymenobacter rigui</name>
    <dbReference type="NCBI Taxonomy" id="334424"/>
    <lineage>
        <taxon>Bacteria</taxon>
        <taxon>Pseudomonadati</taxon>
        <taxon>Bacteroidota</taxon>
        <taxon>Cytophagia</taxon>
        <taxon>Cytophagales</taxon>
        <taxon>Hymenobacteraceae</taxon>
        <taxon>Hymenobacter</taxon>
    </lineage>
</organism>
<reference evidence="2 3" key="1">
    <citation type="submission" date="2018-12" db="EMBL/GenBank/DDBJ databases">
        <authorList>
            <person name="Feng G."/>
            <person name="Zhu H."/>
        </authorList>
    </citation>
    <scope>NUCLEOTIDE SEQUENCE [LARGE SCALE GENOMIC DNA]</scope>
    <source>
        <strain evidence="2 3">KCTC 12533</strain>
    </source>
</reference>
<comment type="caution">
    <text evidence="2">The sequence shown here is derived from an EMBL/GenBank/DDBJ whole genome shotgun (WGS) entry which is preliminary data.</text>
</comment>
<accession>A0A428KUP1</accession>
<keyword evidence="1" id="KW-0812">Transmembrane</keyword>